<dbReference type="EMBL" id="JAUKUA010000008">
    <property type="protein sequence ID" value="KAK0702763.1"/>
    <property type="molecule type" value="Genomic_DNA"/>
</dbReference>
<dbReference type="CDD" id="cd00685">
    <property type="entry name" value="Trans_IPPS_HT"/>
    <property type="match status" value="1"/>
</dbReference>
<keyword evidence="1" id="KW-0808">Transferase</keyword>
<dbReference type="InterPro" id="IPR008949">
    <property type="entry name" value="Isoprenoid_synthase_dom_sf"/>
</dbReference>
<evidence type="ECO:0000313" key="6">
    <source>
        <dbReference type="Proteomes" id="UP001172102"/>
    </source>
</evidence>
<dbReference type="Proteomes" id="UP001172102">
    <property type="component" value="Unassembled WGS sequence"/>
</dbReference>
<sequence>MDNDIFGHCKEVDRDQLNKSKSFTILPVRIHTRNDIADAACLALSRDWGSVVGDGREKIFHGAISPTGNWNAFIFPECLPDRLGLISYIGEVGMLHDDACEEMSVEEARTEHEALATALDPQGATSASTTKDTRNNKLKTLVSQAILESFRLGHGEAMEMLNIYRNEWLRVMEHDNTDDIKTLDEYFYHRARNGGMGSYWNLFSFGMNIRLSADDEAMIADLKQISEQCFLLTNDYFSWEREFEQSASQDQGKVFNAVWFLMSKNGLTEEGARERVRSMISDLEAEYLSGRSKLLAAGDVPSHVRKWLGACAVAMGGNHYWCSTCPRQNDWHSAPRLPPTDQVSVAELIGLASRDSGANSGGQQRRGYPSPESDQPTHQGGDSAPTISPGALDAPGMIISRTNAEDTSALGPGSDEGHLSDTVVMAPTAYISSLPSKGVRTLLIEAVNTWLDVPADALSTISSVIDSLHNSSLMLDDIEDSSPLRRGHPSTHAVFGSAQTINSATYLYVRAVTRIMTLHNSTTAVSIVLEELEHLFIGQSWDLYWTFHSTVPSRKDYLAMIGAKTGGLFRMLLRLMACASPLLSVSEAGSSWAARLDTLARAVGRFFQIRDDYMNLVSADYTTQKGFAEDLDEGKFSYPLIVALSASGRARDHVLGILRSKMPGQTLAIEAKRYVLGLMEETGSLRETGELLASLEHQIESEIVGLEGLLGRPNPMLRLLLKTLSVKSTLTRTER</sequence>
<dbReference type="GO" id="GO:0046872">
    <property type="term" value="F:metal ion binding"/>
    <property type="evidence" value="ECO:0007669"/>
    <property type="project" value="UniProtKB-KW"/>
</dbReference>
<evidence type="ECO:0000256" key="1">
    <source>
        <dbReference type="ARBA" id="ARBA00022679"/>
    </source>
</evidence>
<dbReference type="PANTHER" id="PTHR12001:SF72">
    <property type="entry name" value="THIJ_PFPI FAMILY PROTEIN (AFU_ORTHOLOGUE AFUA_3G01210)-RELATED"/>
    <property type="match status" value="1"/>
</dbReference>
<organism evidence="5 6">
    <name type="scientific">Lasiosphaeris hirsuta</name>
    <dbReference type="NCBI Taxonomy" id="260670"/>
    <lineage>
        <taxon>Eukaryota</taxon>
        <taxon>Fungi</taxon>
        <taxon>Dikarya</taxon>
        <taxon>Ascomycota</taxon>
        <taxon>Pezizomycotina</taxon>
        <taxon>Sordariomycetes</taxon>
        <taxon>Sordariomycetidae</taxon>
        <taxon>Sordariales</taxon>
        <taxon>Lasiosphaeriaceae</taxon>
        <taxon>Lasiosphaeris</taxon>
    </lineage>
</organism>
<evidence type="ECO:0000256" key="2">
    <source>
        <dbReference type="ARBA" id="ARBA00022723"/>
    </source>
</evidence>
<dbReference type="GO" id="GO:0004659">
    <property type="term" value="F:prenyltransferase activity"/>
    <property type="evidence" value="ECO:0007669"/>
    <property type="project" value="InterPro"/>
</dbReference>
<reference evidence="5" key="1">
    <citation type="submission" date="2023-06" db="EMBL/GenBank/DDBJ databases">
        <title>Genome-scale phylogeny and comparative genomics of the fungal order Sordariales.</title>
        <authorList>
            <consortium name="Lawrence Berkeley National Laboratory"/>
            <person name="Hensen N."/>
            <person name="Bonometti L."/>
            <person name="Westerberg I."/>
            <person name="Brannstrom I.O."/>
            <person name="Guillou S."/>
            <person name="Cros-Aarteil S."/>
            <person name="Calhoun S."/>
            <person name="Haridas S."/>
            <person name="Kuo A."/>
            <person name="Mondo S."/>
            <person name="Pangilinan J."/>
            <person name="Riley R."/>
            <person name="Labutti K."/>
            <person name="Andreopoulos B."/>
            <person name="Lipzen A."/>
            <person name="Chen C."/>
            <person name="Yanf M."/>
            <person name="Daum C."/>
            <person name="Ng V."/>
            <person name="Clum A."/>
            <person name="Steindorff A."/>
            <person name="Ohm R."/>
            <person name="Martin F."/>
            <person name="Silar P."/>
            <person name="Natvig D."/>
            <person name="Lalanne C."/>
            <person name="Gautier V."/>
            <person name="Ament-Velasquez S.L."/>
            <person name="Kruys A."/>
            <person name="Hutchinson M.I."/>
            <person name="Powell A.J."/>
            <person name="Barry K."/>
            <person name="Miller A.N."/>
            <person name="Grigoriev I.V."/>
            <person name="Debuchy R."/>
            <person name="Gladieux P."/>
            <person name="Thoren M.H."/>
            <person name="Johannesson H."/>
        </authorList>
    </citation>
    <scope>NUCLEOTIDE SEQUENCE</scope>
    <source>
        <strain evidence="5">SMH4607-1</strain>
    </source>
</reference>
<dbReference type="GO" id="GO:0008299">
    <property type="term" value="P:isoprenoid biosynthetic process"/>
    <property type="evidence" value="ECO:0007669"/>
    <property type="project" value="InterPro"/>
</dbReference>
<dbReference type="Pfam" id="PF19086">
    <property type="entry name" value="Terpene_syn_C_2"/>
    <property type="match status" value="1"/>
</dbReference>
<keyword evidence="3" id="KW-0460">Magnesium</keyword>
<dbReference type="GO" id="GO:0043386">
    <property type="term" value="P:mycotoxin biosynthetic process"/>
    <property type="evidence" value="ECO:0007669"/>
    <property type="project" value="UniProtKB-ARBA"/>
</dbReference>
<dbReference type="Gene3D" id="1.10.600.10">
    <property type="entry name" value="Farnesyl Diphosphate Synthase"/>
    <property type="match status" value="2"/>
</dbReference>
<dbReference type="SUPFAM" id="SSF48576">
    <property type="entry name" value="Terpenoid synthases"/>
    <property type="match status" value="2"/>
</dbReference>
<dbReference type="SFLD" id="SFLDS00005">
    <property type="entry name" value="Isoprenoid_Synthase_Type_I"/>
    <property type="match status" value="1"/>
</dbReference>
<dbReference type="GO" id="GO:0046165">
    <property type="term" value="P:alcohol biosynthetic process"/>
    <property type="evidence" value="ECO:0007669"/>
    <property type="project" value="UniProtKB-ARBA"/>
</dbReference>
<dbReference type="InterPro" id="IPR000092">
    <property type="entry name" value="Polyprenyl_synt"/>
</dbReference>
<evidence type="ECO:0000256" key="3">
    <source>
        <dbReference type="ARBA" id="ARBA00022842"/>
    </source>
</evidence>
<dbReference type="PANTHER" id="PTHR12001">
    <property type="entry name" value="GERANYLGERANYL PYROPHOSPHATE SYNTHASE"/>
    <property type="match status" value="1"/>
</dbReference>
<comment type="caution">
    <text evidence="5">The sequence shown here is derived from an EMBL/GenBank/DDBJ whole genome shotgun (WGS) entry which is preliminary data.</text>
</comment>
<dbReference type="PROSITE" id="PS00444">
    <property type="entry name" value="POLYPRENYL_SYNTHASE_2"/>
    <property type="match status" value="1"/>
</dbReference>
<keyword evidence="6" id="KW-1185">Reference proteome</keyword>
<evidence type="ECO:0000256" key="4">
    <source>
        <dbReference type="SAM" id="MobiDB-lite"/>
    </source>
</evidence>
<dbReference type="PROSITE" id="PS00723">
    <property type="entry name" value="POLYPRENYL_SYNTHASE_1"/>
    <property type="match status" value="1"/>
</dbReference>
<keyword evidence="2" id="KW-0479">Metal-binding</keyword>
<gene>
    <name evidence="5" type="ORF">B0H67DRAFT_500054</name>
</gene>
<protein>
    <submittedName>
        <fullName evidence="5">Geranylgeranyl pyrophosphate synthase</fullName>
    </submittedName>
</protein>
<dbReference type="InterPro" id="IPR033749">
    <property type="entry name" value="Polyprenyl_synt_CS"/>
</dbReference>
<dbReference type="Pfam" id="PF00348">
    <property type="entry name" value="polyprenyl_synt"/>
    <property type="match status" value="1"/>
</dbReference>
<proteinExistence type="predicted"/>
<accession>A0AA39ZSE1</accession>
<evidence type="ECO:0000313" key="5">
    <source>
        <dbReference type="EMBL" id="KAK0702763.1"/>
    </source>
</evidence>
<name>A0AA39ZSE1_9PEZI</name>
<dbReference type="AlphaFoldDB" id="A0AA39ZSE1"/>
<feature type="region of interest" description="Disordered" evidence="4">
    <location>
        <begin position="353"/>
        <end position="394"/>
    </location>
</feature>